<evidence type="ECO:0000313" key="5">
    <source>
        <dbReference type="Proteomes" id="UP000794436"/>
    </source>
</evidence>
<evidence type="ECO:0000256" key="1">
    <source>
        <dbReference type="SAM" id="MobiDB-lite"/>
    </source>
</evidence>
<feature type="signal peptide" evidence="2">
    <location>
        <begin position="1"/>
        <end position="20"/>
    </location>
</feature>
<evidence type="ECO:0000313" key="4">
    <source>
        <dbReference type="EMBL" id="TMW56964.1"/>
    </source>
</evidence>
<dbReference type="InterPro" id="IPR055313">
    <property type="entry name" value="Temptin-like"/>
</dbReference>
<dbReference type="InterPro" id="IPR057626">
    <property type="entry name" value="S-S_Temptin"/>
</dbReference>
<accession>A0A8K1C5J6</accession>
<organism evidence="4 5">
    <name type="scientific">Pythium oligandrum</name>
    <name type="common">Mycoparasitic fungus</name>
    <dbReference type="NCBI Taxonomy" id="41045"/>
    <lineage>
        <taxon>Eukaryota</taxon>
        <taxon>Sar</taxon>
        <taxon>Stramenopiles</taxon>
        <taxon>Oomycota</taxon>
        <taxon>Peronosporomycetes</taxon>
        <taxon>Pythiales</taxon>
        <taxon>Pythiaceae</taxon>
        <taxon>Pythium</taxon>
    </lineage>
</organism>
<reference evidence="4" key="1">
    <citation type="submission" date="2019-03" db="EMBL/GenBank/DDBJ databases">
        <title>Long read genome sequence of the mycoparasitic Pythium oligandrum ATCC 38472 isolated from sugarbeet rhizosphere.</title>
        <authorList>
            <person name="Gaulin E."/>
        </authorList>
    </citation>
    <scope>NUCLEOTIDE SEQUENCE</scope>
    <source>
        <strain evidence="4">ATCC 38472_TT</strain>
    </source>
</reference>
<dbReference type="PANTHER" id="PTHR34737:SF2">
    <property type="entry name" value="EF-HAND DOMAIN-CONTAINING PROTEIN"/>
    <property type="match status" value="1"/>
</dbReference>
<feature type="region of interest" description="Disordered" evidence="1">
    <location>
        <begin position="228"/>
        <end position="254"/>
    </location>
</feature>
<feature type="chain" id="PRO_5035465836" description="Temptin Cys/Cys disulfide domain-containing protein" evidence="2">
    <location>
        <begin position="21"/>
        <end position="254"/>
    </location>
</feature>
<protein>
    <recommendedName>
        <fullName evidence="3">Temptin Cys/Cys disulfide domain-containing protein</fullName>
    </recommendedName>
</protein>
<feature type="domain" description="Temptin Cys/Cys disulfide" evidence="3">
    <location>
        <begin position="19"/>
        <end position="110"/>
    </location>
</feature>
<dbReference type="OrthoDB" id="129121at2759"/>
<sequence>MKPSFPLLVLGAGAVLQCAAKPQFVKRIPNGDKVDGVAALGHVDPDGGGERNAFGLAFDDAGFAWTKELCQMDSDGDGQTNGQELGDPCCEWVEGSNENVSWSSGVSAPGDAKSKSDPSLWESVKCSTGTEGGAETATGSAGSGGGGYWCLASSEWQWLDSGQTSAEDHEQWVPASLDWHPIHFPMYHITNAMKFLAIVATAAFVGQAAAKPTFLPLIPGSKDVKGVDAIGHKDPSDGGARNAFGSAFDKAGQS</sequence>
<dbReference type="EMBL" id="SPLM01000144">
    <property type="protein sequence ID" value="TMW56964.1"/>
    <property type="molecule type" value="Genomic_DNA"/>
</dbReference>
<gene>
    <name evidence="4" type="ORF">Poli38472_002889</name>
</gene>
<name>A0A8K1C5J6_PYTOL</name>
<dbReference type="PANTHER" id="PTHR34737">
    <property type="entry name" value="EF-HAND DOMAIN-CONTAINING PROTEIN"/>
    <property type="match status" value="1"/>
</dbReference>
<comment type="caution">
    <text evidence="4">The sequence shown here is derived from an EMBL/GenBank/DDBJ whole genome shotgun (WGS) entry which is preliminary data.</text>
</comment>
<dbReference type="Pfam" id="PF24784">
    <property type="entry name" value="Temptin_C"/>
    <property type="match status" value="1"/>
</dbReference>
<feature type="compositionally biased region" description="Low complexity" evidence="1">
    <location>
        <begin position="127"/>
        <end position="140"/>
    </location>
</feature>
<feature type="region of interest" description="Disordered" evidence="1">
    <location>
        <begin position="101"/>
        <end position="144"/>
    </location>
</feature>
<keyword evidence="5" id="KW-1185">Reference proteome</keyword>
<evidence type="ECO:0000256" key="2">
    <source>
        <dbReference type="SAM" id="SignalP"/>
    </source>
</evidence>
<dbReference type="Proteomes" id="UP000794436">
    <property type="component" value="Unassembled WGS sequence"/>
</dbReference>
<keyword evidence="2" id="KW-0732">Signal</keyword>
<evidence type="ECO:0000259" key="3">
    <source>
        <dbReference type="Pfam" id="PF24784"/>
    </source>
</evidence>
<proteinExistence type="predicted"/>
<dbReference type="AlphaFoldDB" id="A0A8K1C5J6"/>